<dbReference type="AlphaFoldDB" id="A0A7W7F6J8"/>
<dbReference type="Pfam" id="PF07755">
    <property type="entry name" value="DUF1611"/>
    <property type="match status" value="1"/>
</dbReference>
<dbReference type="InterPro" id="IPR011669">
    <property type="entry name" value="DgcN-like"/>
</dbReference>
<feature type="domain" description="D-glutamate N-acetyltransferase-like N-terminal" evidence="2">
    <location>
        <begin position="46"/>
        <end position="124"/>
    </location>
</feature>
<reference evidence="3 4" key="1">
    <citation type="submission" date="2020-08" db="EMBL/GenBank/DDBJ databases">
        <title>Genomic Encyclopedia of Type Strains, Phase IV (KMG-IV): sequencing the most valuable type-strain genomes for metagenomic binning, comparative biology and taxonomic classification.</title>
        <authorList>
            <person name="Goeker M."/>
        </authorList>
    </citation>
    <scope>NUCLEOTIDE SEQUENCE [LARGE SCALE GENOMIC DNA]</scope>
    <source>
        <strain evidence="3 4">DSM 17328</strain>
    </source>
</reference>
<dbReference type="Pfam" id="PF17396">
    <property type="entry name" value="DUF1611_N"/>
    <property type="match status" value="1"/>
</dbReference>
<comment type="caution">
    <text evidence="3">The sequence shown here is derived from an EMBL/GenBank/DDBJ whole genome shotgun (WGS) entry which is preliminary data.</text>
</comment>
<evidence type="ECO:0000313" key="4">
    <source>
        <dbReference type="Proteomes" id="UP000566324"/>
    </source>
</evidence>
<protein>
    <submittedName>
        <fullName evidence="3">Putative NAD-dependent epimerase/dehydratase family protein</fullName>
    </submittedName>
</protein>
<evidence type="ECO:0000313" key="3">
    <source>
        <dbReference type="EMBL" id="MBB4632600.1"/>
    </source>
</evidence>
<proteinExistence type="predicted"/>
<dbReference type="PANTHER" id="PTHR40690">
    <property type="entry name" value="GLL3100 PROTEIN"/>
    <property type="match status" value="1"/>
</dbReference>
<evidence type="ECO:0000259" key="2">
    <source>
        <dbReference type="Pfam" id="PF17396"/>
    </source>
</evidence>
<name>A0A7W7F6J8_9SPHN</name>
<dbReference type="InterPro" id="IPR027417">
    <property type="entry name" value="P-loop_NTPase"/>
</dbReference>
<keyword evidence="4" id="KW-1185">Reference proteome</keyword>
<evidence type="ECO:0000259" key="1">
    <source>
        <dbReference type="Pfam" id="PF07755"/>
    </source>
</evidence>
<gene>
    <name evidence="3" type="ORF">GGQ98_002226</name>
</gene>
<dbReference type="Gene3D" id="3.40.50.300">
    <property type="entry name" value="P-loop containing nucleotide triphosphate hydrolases"/>
    <property type="match status" value="1"/>
</dbReference>
<dbReference type="Proteomes" id="UP000566324">
    <property type="component" value="Unassembled WGS sequence"/>
</dbReference>
<dbReference type="SUPFAM" id="SSF52540">
    <property type="entry name" value="P-loop containing nucleoside triphosphate hydrolases"/>
    <property type="match status" value="1"/>
</dbReference>
<accession>A0A7W7F6J8</accession>
<dbReference type="InterPro" id="IPR035402">
    <property type="entry name" value="DgcN-like_N"/>
</dbReference>
<dbReference type="Gene3D" id="3.40.50.720">
    <property type="entry name" value="NAD(P)-binding Rossmann-like Domain"/>
    <property type="match status" value="1"/>
</dbReference>
<dbReference type="InterPro" id="IPR035086">
    <property type="entry name" value="DgcN-like_C"/>
</dbReference>
<organism evidence="3 4">
    <name type="scientific">Sphingosinicella soli</name>
    <dbReference type="NCBI Taxonomy" id="333708"/>
    <lineage>
        <taxon>Bacteria</taxon>
        <taxon>Pseudomonadati</taxon>
        <taxon>Pseudomonadota</taxon>
        <taxon>Alphaproteobacteria</taxon>
        <taxon>Sphingomonadales</taxon>
        <taxon>Sphingosinicellaceae</taxon>
        <taxon>Sphingosinicella</taxon>
    </lineage>
</organism>
<dbReference type="EMBL" id="JACHNZ010000024">
    <property type="protein sequence ID" value="MBB4632600.1"/>
    <property type="molecule type" value="Genomic_DNA"/>
</dbReference>
<dbReference type="RefSeq" id="WP_184069441.1">
    <property type="nucleotide sequence ID" value="NZ_JACHNZ010000024.1"/>
</dbReference>
<dbReference type="PANTHER" id="PTHR40690:SF1">
    <property type="entry name" value="DUF1611 DOMAIN-CONTAINING PROTEIN"/>
    <property type="match status" value="1"/>
</dbReference>
<dbReference type="PIRSF" id="PIRSF026760">
    <property type="entry name" value="UCP026760"/>
    <property type="match status" value="1"/>
</dbReference>
<sequence>MIPSPYFLYLGHSNDEIGIKTSRGLAVFRGEDCVGEFRHDDCSLTLGLPRMTFAEAVSAGAKTLVLGIANAGGKLGEDLVEDALAALDAGLNIASGLHQRLRDEPRLAAAAKAKGLALFDVRDPASDLPIGDGKPRAGKRLLTVGTDCSVGKMYTTLHLARALQARGVRADFRATGQTGILIAGDGVPLDAVVADFISGAIESISPARHDGGWDLIEGQGSLFHPSFAGVSTGLLHGAQPDALVLCHEPNRPHMRGLPHYRLPDLADCLEANLRTARLTNPHVKAVGIALNTSKLTPDAAARFCAETSDAFGLPCVDPVTMGVEPIIDWMLKCELSAPAATAFR</sequence>
<feature type="domain" description="D-glutamate N-acetyltransferase-like C-terminal" evidence="1">
    <location>
        <begin position="130"/>
        <end position="326"/>
    </location>
</feature>
<dbReference type="NCBIfam" id="NF041892">
    <property type="entry name" value="DgcN"/>
    <property type="match status" value="1"/>
</dbReference>